<sequence length="263" mass="26767">MTEARHASADHSGPGASANHSASGPSAENGAAAAPGGAAGSGTSTHVRDSANVRAGAARRTAAAAEGPALDARTSALTARIVRRETHSPRTAASIVAAVLGLLFCLYVLLEAMLQALGQDEWLLDPPAIGQWLADLPSADPLVVGLVGVIAVILGLWFLLQGLLPGHRARYALPNPRAAVVVDAEVLAASLARRARITAGVSQEQVLVTVGRGTVEVSIRPTSGIPVDAGAIRQAVEDELLLTNLDPQPQVTVQVATIGAIGQ</sequence>
<dbReference type="PATRIC" id="fig|1461584.3.peg.345"/>
<name>A0A078ML76_9MICC</name>
<feature type="region of interest" description="Disordered" evidence="1">
    <location>
        <begin position="1"/>
        <end position="47"/>
    </location>
</feature>
<keyword evidence="2" id="KW-1133">Transmembrane helix</keyword>
<evidence type="ECO:0000256" key="1">
    <source>
        <dbReference type="SAM" id="MobiDB-lite"/>
    </source>
</evidence>
<evidence type="ECO:0000313" key="4">
    <source>
        <dbReference type="EMBL" id="CEA07045.1"/>
    </source>
</evidence>
<evidence type="ECO:0000256" key="2">
    <source>
        <dbReference type="SAM" id="Phobius"/>
    </source>
</evidence>
<dbReference type="Pfam" id="PF19803">
    <property type="entry name" value="DUF6286"/>
    <property type="match status" value="1"/>
</dbReference>
<feature type="transmembrane region" description="Helical" evidence="2">
    <location>
        <begin position="91"/>
        <end position="110"/>
    </location>
</feature>
<gene>
    <name evidence="4" type="ORF">BN1051_00354</name>
</gene>
<reference evidence="4" key="1">
    <citation type="submission" date="2014-07" db="EMBL/GenBank/DDBJ databases">
        <authorList>
            <person name="Urmite Genomes Urmite Genomes"/>
        </authorList>
    </citation>
    <scope>NUCLEOTIDE SEQUENCE</scope>
    <source>
        <strain evidence="4">11W110_air</strain>
    </source>
</reference>
<proteinExistence type="predicted"/>
<feature type="transmembrane region" description="Helical" evidence="2">
    <location>
        <begin position="142"/>
        <end position="160"/>
    </location>
</feature>
<organism evidence="4">
    <name type="scientific">Arthrobacter saudimassiliensis</name>
    <dbReference type="NCBI Taxonomy" id="1461584"/>
    <lineage>
        <taxon>Bacteria</taxon>
        <taxon>Bacillati</taxon>
        <taxon>Actinomycetota</taxon>
        <taxon>Actinomycetes</taxon>
        <taxon>Micrococcales</taxon>
        <taxon>Micrococcaceae</taxon>
        <taxon>Arthrobacter</taxon>
    </lineage>
</organism>
<accession>A0A078ML76</accession>
<keyword evidence="2" id="KW-0812">Transmembrane</keyword>
<dbReference type="InterPro" id="IPR046253">
    <property type="entry name" value="DUF6286"/>
</dbReference>
<evidence type="ECO:0000259" key="3">
    <source>
        <dbReference type="Pfam" id="PF19803"/>
    </source>
</evidence>
<dbReference type="AlphaFoldDB" id="A0A078ML76"/>
<dbReference type="EMBL" id="LN483070">
    <property type="protein sequence ID" value="CEA07045.1"/>
    <property type="molecule type" value="Genomic_DNA"/>
</dbReference>
<keyword evidence="2" id="KW-0472">Membrane</keyword>
<protein>
    <recommendedName>
        <fullName evidence="3">DUF6286 domain-containing protein</fullName>
    </recommendedName>
</protein>
<feature type="domain" description="DUF6286" evidence="3">
    <location>
        <begin position="153"/>
        <end position="255"/>
    </location>
</feature>
<feature type="compositionally biased region" description="Low complexity" evidence="1">
    <location>
        <begin position="21"/>
        <end position="36"/>
    </location>
</feature>